<evidence type="ECO:0000313" key="2">
    <source>
        <dbReference type="Proteomes" id="UP000219336"/>
    </source>
</evidence>
<dbReference type="AlphaFoldDB" id="A0A240EQV5"/>
<name>A0A240EQV5_9VIBR</name>
<proteinExistence type="predicted"/>
<accession>A0A240EQV5</accession>
<keyword evidence="2" id="KW-1185">Reference proteome</keyword>
<dbReference type="EMBL" id="OANU01000124">
    <property type="protein sequence ID" value="SNX50673.1"/>
    <property type="molecule type" value="Genomic_DNA"/>
</dbReference>
<sequence length="37" mass="4267">MSTFIELLRTHKKALEHQYANSTQPRYALGYPSDVTV</sequence>
<protein>
    <submittedName>
        <fullName evidence="1">Uncharacterized protein</fullName>
    </submittedName>
</protein>
<evidence type="ECO:0000313" key="1">
    <source>
        <dbReference type="EMBL" id="SNX50673.1"/>
    </source>
</evidence>
<organism evidence="1 2">
    <name type="scientific">Vibrio thalassae</name>
    <dbReference type="NCBI Taxonomy" id="1243014"/>
    <lineage>
        <taxon>Bacteria</taxon>
        <taxon>Pseudomonadati</taxon>
        <taxon>Pseudomonadota</taxon>
        <taxon>Gammaproteobacteria</taxon>
        <taxon>Vibrionales</taxon>
        <taxon>Vibrionaceae</taxon>
        <taxon>Vibrio</taxon>
    </lineage>
</organism>
<dbReference type="Proteomes" id="UP000219336">
    <property type="component" value="Unassembled WGS sequence"/>
</dbReference>
<reference evidence="2" key="1">
    <citation type="submission" date="2016-06" db="EMBL/GenBank/DDBJ databases">
        <authorList>
            <person name="Rodrigo-Torres L."/>
            <person name="Arahal R.D."/>
            <person name="Lucena T."/>
        </authorList>
    </citation>
    <scope>NUCLEOTIDE SEQUENCE [LARGE SCALE GENOMIC DNA]</scope>
    <source>
        <strain evidence="2">CECT8203</strain>
    </source>
</reference>
<gene>
    <name evidence="1" type="ORF">VTH8203_04334</name>
</gene>